<dbReference type="InterPro" id="IPR018511">
    <property type="entry name" value="Hemolysin-typ_Ca-bd_CS"/>
</dbReference>
<dbReference type="Pfam" id="PF07483">
    <property type="entry name" value="W_rich_C"/>
    <property type="match status" value="5"/>
</dbReference>
<dbReference type="AlphaFoldDB" id="A0A810AUZ2"/>
<comment type="subcellular location">
    <subcellularLocation>
        <location evidence="2">Secreted</location>
    </subcellularLocation>
</comment>
<gene>
    <name evidence="11" type="ORF">XF5B_63730</name>
    <name evidence="12" type="ORF">XF6B_63390</name>
</gene>
<dbReference type="GO" id="GO:0008270">
    <property type="term" value="F:zinc ion binding"/>
    <property type="evidence" value="ECO:0007669"/>
    <property type="project" value="InterPro"/>
</dbReference>
<dbReference type="InterPro" id="IPR011121">
    <property type="entry name" value="Trp-rich_dom"/>
</dbReference>
<dbReference type="PROSITE" id="PS00330">
    <property type="entry name" value="HEMOLYSIN_CALCIUM"/>
    <property type="match status" value="1"/>
</dbReference>
<evidence type="ECO:0000256" key="3">
    <source>
        <dbReference type="ARBA" id="ARBA00009490"/>
    </source>
</evidence>
<dbReference type="InterPro" id="IPR024079">
    <property type="entry name" value="MetalloPept_cat_dom_sf"/>
</dbReference>
<dbReference type="Gene3D" id="2.150.10.10">
    <property type="entry name" value="Serralysin-like metalloprotease, C-terminal"/>
    <property type="match status" value="1"/>
</dbReference>
<evidence type="ECO:0000256" key="8">
    <source>
        <dbReference type="ARBA" id="ARBA00022801"/>
    </source>
</evidence>
<dbReference type="SUPFAM" id="SSF51120">
    <property type="entry name" value="beta-Roll"/>
    <property type="match status" value="1"/>
</dbReference>
<dbReference type="InterPro" id="IPR001343">
    <property type="entry name" value="Hemolysn_Ca-bd"/>
</dbReference>
<evidence type="ECO:0000256" key="9">
    <source>
        <dbReference type="ARBA" id="ARBA00022833"/>
    </source>
</evidence>
<comment type="similarity">
    <text evidence="3">Belongs to the peptidase M10B family.</text>
</comment>
<dbReference type="Pfam" id="PF00413">
    <property type="entry name" value="Peptidase_M10"/>
    <property type="match status" value="1"/>
</dbReference>
<evidence type="ECO:0000256" key="1">
    <source>
        <dbReference type="ARBA" id="ARBA00001913"/>
    </source>
</evidence>
<evidence type="ECO:0000313" key="11">
    <source>
        <dbReference type="EMBL" id="BCE58861.1"/>
    </source>
</evidence>
<dbReference type="EMBL" id="AP023096">
    <property type="protein sequence ID" value="BCE67540.1"/>
    <property type="molecule type" value="Genomic_DNA"/>
</dbReference>
<evidence type="ECO:0000256" key="4">
    <source>
        <dbReference type="ARBA" id="ARBA00022525"/>
    </source>
</evidence>
<feature type="domain" description="Peptidase metallopeptidase" evidence="10">
    <location>
        <begin position="20"/>
        <end position="195"/>
    </location>
</feature>
<reference evidence="12" key="2">
    <citation type="submission" date="2020-05" db="EMBL/GenBank/DDBJ databases">
        <title>Complete genome sequence of Bradyrhizobium diazoefficiens XF6 isolated from soybean nodule.</title>
        <authorList>
            <person name="Noda R."/>
            <person name="Kakizaki K."/>
            <person name="Minamisawa K."/>
        </authorList>
    </citation>
    <scope>NUCLEOTIDE SEQUENCE</scope>
    <source>
        <strain evidence="12">XF6</strain>
    </source>
</reference>
<keyword evidence="6" id="KW-0479">Metal-binding</keyword>
<evidence type="ECO:0000256" key="5">
    <source>
        <dbReference type="ARBA" id="ARBA00022670"/>
    </source>
</evidence>
<sequence length="1088" mass="112979">MATSVSVSATNNADIDGLLSGYKWTGTISYSFPDSPSDYASSYSGGNSEPTSAGFASAPSQMQAAINYAIGLILGYTNARIQYAGTNGADIMIAQSPSANPTSYAYYPGNYAAGGDIWFGTEYDYTQAKLGNYFFTTALHELGHAFGLKHSQETGGPANVAVPSAHDDSEYTVMSYRSYVGASTTSGYTNEAYGYPQTYMANDILALQTLYGANYNTQSGATVYTWSPTTGQEFINGVAQLAPGGGAGGSTNRIYETIWDGGAVDTYDLSNYTTNLTINLNPGASSVFSSTQLAYLGNGHYASGNVYNAYLYNNDPRSYIDNATGGSGNDTIIGNAIANVLNGGAGNDTITGGGGNDTIIGGVGTDTAVYSGNEANYAISYNSSSQAFTIADQRSGSPDGTDIVTGVEYFQFTDGTVASASFASPIVIEALGATSLVEVGNTYSMNSVAGGTGPRLKYGGAAVEDGMWAGWAPIGAEQTSTGYDVAWKNASTGQFNIWSTDSNGNYVTNLLSFDSGTSAALESYETTFHQDLNGDGVIGVRAMAIESAGSTSLVQVGNNYFLNPVAGGTGPELMFSSAPVTAGMWTGWAPIGAEQTSTGYDVAWKNASTGQFNIWSTDSNGNYVTNLLSFVSGTSAALESYETTFHQDLNGDGVIGVPAIAIESAGSTSLVQVGNNYFLNPVAGGTGPELMFSSAPVTAGMWTGWAPIGAEQTSTGYDVAWKNASTGQFNIWSTDSNGNYVTNLLSFVSGTSAALESYETTFHQDLNGDGVIGVPAIAIESAGSTSLVQVGNNYFLNPVAGGTGPELMFSSAPVTAGMWTGWAPIGAEQTSTGYDVAWKNAGTGQFNIWSTDSNGNYVTSLLSFASGTTVALESYEPIFHQDLNGDGVIGVPAIAIESAGSTSLVQVGNNYFLNPVAGGTGPELMFSSAPVTAGMWTGWAPIGAEQTSTGYDVAWKNASTGQFNIWSTDSNGNYVTNLLSFVSGTSAALESYETTFYQDLNGDGVIGIPSLTGAPSGKVTESFVFGSVLAGVNDLEYGAWDARLVRDLLDAYNGAHTGSLNLTDLALQAEAPLNHDLAELSDGHYIIR</sequence>
<keyword evidence="4" id="KW-0964">Secreted</keyword>
<dbReference type="Pfam" id="PF00353">
    <property type="entry name" value="HemolysinCabind"/>
    <property type="match status" value="1"/>
</dbReference>
<organism evidence="12">
    <name type="scientific">Bradyrhizobium diazoefficiens</name>
    <dbReference type="NCBI Taxonomy" id="1355477"/>
    <lineage>
        <taxon>Bacteria</taxon>
        <taxon>Pseudomonadati</taxon>
        <taxon>Pseudomonadota</taxon>
        <taxon>Alphaproteobacteria</taxon>
        <taxon>Hyphomicrobiales</taxon>
        <taxon>Nitrobacteraceae</taxon>
        <taxon>Bradyrhizobium</taxon>
    </lineage>
</organism>
<dbReference type="PRINTS" id="PR00313">
    <property type="entry name" value="CABNDNGRPT"/>
</dbReference>
<keyword evidence="5" id="KW-0645">Protease</keyword>
<evidence type="ECO:0000256" key="7">
    <source>
        <dbReference type="ARBA" id="ARBA00022737"/>
    </source>
</evidence>
<dbReference type="EMBL" id="AP023095">
    <property type="protein sequence ID" value="BCE58861.1"/>
    <property type="molecule type" value="Genomic_DNA"/>
</dbReference>
<accession>A0A810AUZ2</accession>
<dbReference type="GO" id="GO:0031012">
    <property type="term" value="C:extracellular matrix"/>
    <property type="evidence" value="ECO:0007669"/>
    <property type="project" value="InterPro"/>
</dbReference>
<evidence type="ECO:0000313" key="12">
    <source>
        <dbReference type="EMBL" id="BCE67540.1"/>
    </source>
</evidence>
<dbReference type="RefSeq" id="WP_370204552.1">
    <property type="nucleotide sequence ID" value="NZ_JBEUNS010000001.1"/>
</dbReference>
<dbReference type="SUPFAM" id="SSF55486">
    <property type="entry name" value="Metalloproteases ('zincins'), catalytic domain"/>
    <property type="match status" value="1"/>
</dbReference>
<reference evidence="11" key="1">
    <citation type="submission" date="2020-05" db="EMBL/GenBank/DDBJ databases">
        <title>Complete genome sequence of Bradyrhizobium diazoefficiens XF5 isolated from soybean nodule.</title>
        <authorList>
            <person name="Noda R."/>
            <person name="Kakizaki K."/>
            <person name="Minamisawa K."/>
        </authorList>
    </citation>
    <scope>NUCLEOTIDE SEQUENCE</scope>
    <source>
        <strain evidence="11">XF5</strain>
    </source>
</reference>
<keyword evidence="9" id="KW-0862">Zinc</keyword>
<dbReference type="GO" id="GO:0006508">
    <property type="term" value="P:proteolysis"/>
    <property type="evidence" value="ECO:0007669"/>
    <property type="project" value="UniProtKB-KW"/>
</dbReference>
<dbReference type="SMART" id="SM00235">
    <property type="entry name" value="ZnMc"/>
    <property type="match status" value="1"/>
</dbReference>
<dbReference type="GO" id="GO:0005509">
    <property type="term" value="F:calcium ion binding"/>
    <property type="evidence" value="ECO:0007669"/>
    <property type="project" value="InterPro"/>
</dbReference>
<dbReference type="InterPro" id="IPR011049">
    <property type="entry name" value="Serralysin-like_metalloprot_C"/>
</dbReference>
<evidence type="ECO:0000259" key="10">
    <source>
        <dbReference type="SMART" id="SM00235"/>
    </source>
</evidence>
<dbReference type="CDD" id="cd04277">
    <property type="entry name" value="ZnMc_serralysin_like"/>
    <property type="match status" value="1"/>
</dbReference>
<dbReference type="GO" id="GO:0004222">
    <property type="term" value="F:metalloendopeptidase activity"/>
    <property type="evidence" value="ECO:0007669"/>
    <property type="project" value="InterPro"/>
</dbReference>
<dbReference type="InterPro" id="IPR006026">
    <property type="entry name" value="Peptidase_Metallo"/>
</dbReference>
<proteinExistence type="inferred from homology"/>
<protein>
    <recommendedName>
        <fullName evidence="10">Peptidase metallopeptidase domain-containing protein</fullName>
    </recommendedName>
</protein>
<dbReference type="InterPro" id="IPR013858">
    <property type="entry name" value="Peptidase_M10B_C"/>
</dbReference>
<evidence type="ECO:0000256" key="6">
    <source>
        <dbReference type="ARBA" id="ARBA00022723"/>
    </source>
</evidence>
<name>A0A810AUZ2_9BRAD</name>
<keyword evidence="7" id="KW-0677">Repeat</keyword>
<comment type="cofactor">
    <cofactor evidence="1">
        <name>Ca(2+)</name>
        <dbReference type="ChEBI" id="CHEBI:29108"/>
    </cofactor>
</comment>
<dbReference type="InterPro" id="IPR034033">
    <property type="entry name" value="Serralysin-like"/>
</dbReference>
<dbReference type="Pfam" id="PF08548">
    <property type="entry name" value="Peptidase_M10_C"/>
    <property type="match status" value="1"/>
</dbReference>
<dbReference type="InterPro" id="IPR001818">
    <property type="entry name" value="Pept_M10_metallopeptidase"/>
</dbReference>
<keyword evidence="8" id="KW-0378">Hydrolase</keyword>
<evidence type="ECO:0000256" key="2">
    <source>
        <dbReference type="ARBA" id="ARBA00004613"/>
    </source>
</evidence>
<dbReference type="GO" id="GO:0005615">
    <property type="term" value="C:extracellular space"/>
    <property type="evidence" value="ECO:0007669"/>
    <property type="project" value="InterPro"/>
</dbReference>
<dbReference type="Gene3D" id="3.40.390.10">
    <property type="entry name" value="Collagenase (Catalytic Domain)"/>
    <property type="match status" value="1"/>
</dbReference>